<name>A0A8H7W431_9HELO</name>
<gene>
    <name evidence="11" type="ORF">IFR04_015312</name>
</gene>
<dbReference type="GO" id="GO:0030245">
    <property type="term" value="P:cellulose catabolic process"/>
    <property type="evidence" value="ECO:0007669"/>
    <property type="project" value="UniProtKB-KW"/>
</dbReference>
<protein>
    <recommendedName>
        <fullName evidence="3">cellulase</fullName>
        <ecNumber evidence="3">3.2.1.4</ecNumber>
    </recommendedName>
</protein>
<keyword evidence="8" id="KW-0624">Polysaccharide degradation</keyword>
<evidence type="ECO:0000256" key="1">
    <source>
        <dbReference type="ARBA" id="ARBA00000966"/>
    </source>
</evidence>
<keyword evidence="7" id="KW-0326">Glycosidase</keyword>
<evidence type="ECO:0000259" key="10">
    <source>
        <dbReference type="Pfam" id="PF02015"/>
    </source>
</evidence>
<sequence>MFFPLPQLFLISSLITTALSTSAIPTRYWDCCKPSCSWPSKAQVSSPVLTCNKNDKWPLSGVDPNAVSSCDGGDAYACSNMGPWAVNPDLAYGFAAARLAGLGEWDWCCACYELTFTSKSLAGKKMVVQITNTGGDLGSNHFDLAMPGGGVGWFPQGCAKQFDNAWMGNQYGGYTDRNQCYILPEGMFRDGCFFRFDWFQNADNPNVEWREVSCPKGLVERSGCGRWS</sequence>
<dbReference type="PANTHER" id="PTHR39730:SF1">
    <property type="entry name" value="ENDOGLUCANASE 1"/>
    <property type="match status" value="1"/>
</dbReference>
<evidence type="ECO:0000256" key="7">
    <source>
        <dbReference type="ARBA" id="ARBA00023295"/>
    </source>
</evidence>
<dbReference type="InterPro" id="IPR036908">
    <property type="entry name" value="RlpA-like_sf"/>
</dbReference>
<evidence type="ECO:0000256" key="8">
    <source>
        <dbReference type="ARBA" id="ARBA00023326"/>
    </source>
</evidence>
<keyword evidence="4" id="KW-0378">Hydrolase</keyword>
<dbReference type="Gene3D" id="2.40.40.10">
    <property type="entry name" value="RlpA-like domain"/>
    <property type="match status" value="1"/>
</dbReference>
<dbReference type="SUPFAM" id="SSF50685">
    <property type="entry name" value="Barwin-like endoglucanases"/>
    <property type="match status" value="1"/>
</dbReference>
<dbReference type="EMBL" id="JAFJYH010000462">
    <property type="protein sequence ID" value="KAG4411553.1"/>
    <property type="molecule type" value="Genomic_DNA"/>
</dbReference>
<dbReference type="GO" id="GO:0008810">
    <property type="term" value="F:cellulase activity"/>
    <property type="evidence" value="ECO:0007669"/>
    <property type="project" value="UniProtKB-EC"/>
</dbReference>
<evidence type="ECO:0000256" key="9">
    <source>
        <dbReference type="SAM" id="SignalP"/>
    </source>
</evidence>
<reference evidence="11" key="1">
    <citation type="submission" date="2021-02" db="EMBL/GenBank/DDBJ databases">
        <title>Genome sequence Cadophora malorum strain M34.</title>
        <authorList>
            <person name="Stefanovic E."/>
            <person name="Vu D."/>
            <person name="Scully C."/>
            <person name="Dijksterhuis J."/>
            <person name="Roader J."/>
            <person name="Houbraken J."/>
        </authorList>
    </citation>
    <scope>NUCLEOTIDE SEQUENCE</scope>
    <source>
        <strain evidence="11">M34</strain>
    </source>
</reference>
<dbReference type="AlphaFoldDB" id="A0A8H7W431"/>
<keyword evidence="6" id="KW-0119">Carbohydrate metabolism</keyword>
<evidence type="ECO:0000256" key="6">
    <source>
        <dbReference type="ARBA" id="ARBA00023277"/>
    </source>
</evidence>
<feature type="signal peptide" evidence="9">
    <location>
        <begin position="1"/>
        <end position="20"/>
    </location>
</feature>
<keyword evidence="9" id="KW-0732">Signal</keyword>
<dbReference type="OrthoDB" id="10035502at2759"/>
<keyword evidence="5" id="KW-0136">Cellulose degradation</keyword>
<comment type="caution">
    <text evidence="11">The sequence shown here is derived from an EMBL/GenBank/DDBJ whole genome shotgun (WGS) entry which is preliminary data.</text>
</comment>
<evidence type="ECO:0000256" key="2">
    <source>
        <dbReference type="ARBA" id="ARBA00007793"/>
    </source>
</evidence>
<evidence type="ECO:0000313" key="11">
    <source>
        <dbReference type="EMBL" id="KAG4411553.1"/>
    </source>
</evidence>
<dbReference type="InterPro" id="IPR000334">
    <property type="entry name" value="Glyco_hydro_45"/>
</dbReference>
<dbReference type="InterPro" id="IPR052288">
    <property type="entry name" value="GH45_Enzymes"/>
</dbReference>
<accession>A0A8H7W431</accession>
<evidence type="ECO:0000256" key="4">
    <source>
        <dbReference type="ARBA" id="ARBA00022801"/>
    </source>
</evidence>
<dbReference type="EC" id="3.2.1.4" evidence="3"/>
<dbReference type="PANTHER" id="PTHR39730">
    <property type="entry name" value="ENDOGLUCANASE 1"/>
    <property type="match status" value="1"/>
</dbReference>
<keyword evidence="12" id="KW-1185">Reference proteome</keyword>
<organism evidence="11 12">
    <name type="scientific">Cadophora malorum</name>
    <dbReference type="NCBI Taxonomy" id="108018"/>
    <lineage>
        <taxon>Eukaryota</taxon>
        <taxon>Fungi</taxon>
        <taxon>Dikarya</taxon>
        <taxon>Ascomycota</taxon>
        <taxon>Pezizomycotina</taxon>
        <taxon>Leotiomycetes</taxon>
        <taxon>Helotiales</taxon>
        <taxon>Ploettnerulaceae</taxon>
        <taxon>Cadophora</taxon>
    </lineage>
</organism>
<dbReference type="Proteomes" id="UP000664132">
    <property type="component" value="Unassembled WGS sequence"/>
</dbReference>
<evidence type="ECO:0000256" key="5">
    <source>
        <dbReference type="ARBA" id="ARBA00023001"/>
    </source>
</evidence>
<feature type="domain" description="Glycosyl hydrolases family 45 active site" evidence="10">
    <location>
        <begin position="24"/>
        <end position="224"/>
    </location>
</feature>
<comment type="similarity">
    <text evidence="2">Belongs to the glycosyl hydrolase 45 (cellulase K) family.</text>
</comment>
<proteinExistence type="inferred from homology"/>
<evidence type="ECO:0000256" key="3">
    <source>
        <dbReference type="ARBA" id="ARBA00012601"/>
    </source>
</evidence>
<evidence type="ECO:0000313" key="12">
    <source>
        <dbReference type="Proteomes" id="UP000664132"/>
    </source>
</evidence>
<feature type="chain" id="PRO_5034509468" description="cellulase" evidence="9">
    <location>
        <begin position="21"/>
        <end position="228"/>
    </location>
</feature>
<comment type="catalytic activity">
    <reaction evidence="1">
        <text>Endohydrolysis of (1-&gt;4)-beta-D-glucosidic linkages in cellulose, lichenin and cereal beta-D-glucans.</text>
        <dbReference type="EC" id="3.2.1.4"/>
    </reaction>
</comment>
<dbReference type="Pfam" id="PF02015">
    <property type="entry name" value="Glyco_hydro_45"/>
    <property type="match status" value="1"/>
</dbReference>